<reference evidence="1 2" key="1">
    <citation type="submission" date="2017-09" db="EMBL/GenBank/DDBJ databases">
        <title>Depth-based differentiation of microbial function through sediment-hosted aquifers and enrichment of novel symbionts in the deep terrestrial subsurface.</title>
        <authorList>
            <person name="Probst A.J."/>
            <person name="Ladd B."/>
            <person name="Jarett J.K."/>
            <person name="Geller-Mcgrath D.E."/>
            <person name="Sieber C.M."/>
            <person name="Emerson J.B."/>
            <person name="Anantharaman K."/>
            <person name="Thomas B.C."/>
            <person name="Malmstrom R."/>
            <person name="Stieglmeier M."/>
            <person name="Klingl A."/>
            <person name="Woyke T."/>
            <person name="Ryan C.M."/>
            <person name="Banfield J.F."/>
        </authorList>
    </citation>
    <scope>NUCLEOTIDE SEQUENCE [LARGE SCALE GENOMIC DNA]</scope>
    <source>
        <strain evidence="1">CG11_big_fil_rev_8_21_14_0_20_44_10</strain>
    </source>
</reference>
<proteinExistence type="predicted"/>
<organism evidence="1 2">
    <name type="scientific">Candidatus Portnoybacteria bacterium CG11_big_fil_rev_8_21_14_0_20_44_10</name>
    <dbReference type="NCBI Taxonomy" id="1974818"/>
    <lineage>
        <taxon>Bacteria</taxon>
        <taxon>Candidatus Portnoyibacteriota</taxon>
    </lineage>
</organism>
<name>A0A2H0KPJ2_9BACT</name>
<accession>A0A2H0KPJ2</accession>
<dbReference type="EMBL" id="PCVN01000107">
    <property type="protein sequence ID" value="PIQ74088.1"/>
    <property type="molecule type" value="Genomic_DNA"/>
</dbReference>
<comment type="caution">
    <text evidence="1">The sequence shown here is derived from an EMBL/GenBank/DDBJ whole genome shotgun (WGS) entry which is preliminary data.</text>
</comment>
<evidence type="ECO:0000313" key="1">
    <source>
        <dbReference type="EMBL" id="PIQ74088.1"/>
    </source>
</evidence>
<dbReference type="Proteomes" id="UP000231550">
    <property type="component" value="Unassembled WGS sequence"/>
</dbReference>
<sequence length="69" mass="8096">MRKKGDANNIHEINKNQLEELSKSFSFKLAEKLEKGEIGLDETQEKIHNFLMLAKEENIAEMEKFMNEI</sequence>
<dbReference type="AlphaFoldDB" id="A0A2H0KPJ2"/>
<gene>
    <name evidence="1" type="ORF">COV85_04025</name>
</gene>
<evidence type="ECO:0000313" key="2">
    <source>
        <dbReference type="Proteomes" id="UP000231550"/>
    </source>
</evidence>
<protein>
    <submittedName>
        <fullName evidence="1">Uncharacterized protein</fullName>
    </submittedName>
</protein>